<evidence type="ECO:0000313" key="7">
    <source>
        <dbReference type="EMBL" id="EOA98985.1"/>
    </source>
</evidence>
<feature type="domain" description="DNL-type" evidence="6">
    <location>
        <begin position="4"/>
        <end position="101"/>
    </location>
</feature>
<accession>R0JNT1</accession>
<name>R0JNT1_ANAPL</name>
<proteinExistence type="predicted"/>
<gene>
    <name evidence="7" type="ORF">Anapl_04353</name>
</gene>
<evidence type="ECO:0000256" key="2">
    <source>
        <dbReference type="ARBA" id="ARBA00022771"/>
    </source>
</evidence>
<reference evidence="8" key="1">
    <citation type="journal article" date="2013" name="Nat. Genet.">
        <title>The duck genome and transcriptome provide insight into an avian influenza virus reservoir species.</title>
        <authorList>
            <person name="Huang Y."/>
            <person name="Li Y."/>
            <person name="Burt D.W."/>
            <person name="Chen H."/>
            <person name="Zhang Y."/>
            <person name="Qian W."/>
            <person name="Kim H."/>
            <person name="Gan S."/>
            <person name="Zhao Y."/>
            <person name="Li J."/>
            <person name="Yi K."/>
            <person name="Feng H."/>
            <person name="Zhu P."/>
            <person name="Li B."/>
            <person name="Liu Q."/>
            <person name="Fairley S."/>
            <person name="Magor K.E."/>
            <person name="Du Z."/>
            <person name="Hu X."/>
            <person name="Goodman L."/>
            <person name="Tafer H."/>
            <person name="Vignal A."/>
            <person name="Lee T."/>
            <person name="Kim K.W."/>
            <person name="Sheng Z."/>
            <person name="An Y."/>
            <person name="Searle S."/>
            <person name="Herrero J."/>
            <person name="Groenen M.A."/>
            <person name="Crooijmans R.P."/>
            <person name="Faraut T."/>
            <person name="Cai Q."/>
            <person name="Webster R.G."/>
            <person name="Aldridge J.R."/>
            <person name="Warren W.C."/>
            <person name="Bartschat S."/>
            <person name="Kehr S."/>
            <person name="Marz M."/>
            <person name="Stadler P.F."/>
            <person name="Smith J."/>
            <person name="Kraus R.H."/>
            <person name="Zhao Y."/>
            <person name="Ren L."/>
            <person name="Fei J."/>
            <person name="Morisson M."/>
            <person name="Kaiser P."/>
            <person name="Griffin D.K."/>
            <person name="Rao M."/>
            <person name="Pitel F."/>
            <person name="Wang J."/>
            <person name="Li N."/>
        </authorList>
    </citation>
    <scope>NUCLEOTIDE SEQUENCE [LARGE SCALE GENOMIC DNA]</scope>
</reference>
<dbReference type="Pfam" id="PF05180">
    <property type="entry name" value="zf-DNL"/>
    <property type="match status" value="1"/>
</dbReference>
<dbReference type="GO" id="GO:0030150">
    <property type="term" value="P:protein import into mitochondrial matrix"/>
    <property type="evidence" value="ECO:0007669"/>
    <property type="project" value="TreeGrafter"/>
</dbReference>
<protein>
    <submittedName>
        <fullName evidence="7">DNL-type zinc finger protein</fullName>
    </submittedName>
</protein>
<dbReference type="PROSITE" id="PS51501">
    <property type="entry name" value="ZF_DNL"/>
    <property type="match status" value="1"/>
</dbReference>
<feature type="region of interest" description="Disordered" evidence="5">
    <location>
        <begin position="91"/>
        <end position="121"/>
    </location>
</feature>
<evidence type="ECO:0000256" key="4">
    <source>
        <dbReference type="PROSITE-ProRule" id="PRU00834"/>
    </source>
</evidence>
<dbReference type="GO" id="GO:0006457">
    <property type="term" value="P:protein folding"/>
    <property type="evidence" value="ECO:0007669"/>
    <property type="project" value="TreeGrafter"/>
</dbReference>
<feature type="compositionally biased region" description="Gly residues" evidence="5">
    <location>
        <begin position="107"/>
        <end position="117"/>
    </location>
</feature>
<dbReference type="PANTHER" id="PTHR20922:SF13">
    <property type="entry name" value="DNL-TYPE ZINC FINGER PROTEIN"/>
    <property type="match status" value="1"/>
</dbReference>
<dbReference type="AlphaFoldDB" id="R0JNT1"/>
<dbReference type="Proteomes" id="UP000296049">
    <property type="component" value="Unassembled WGS sequence"/>
</dbReference>
<evidence type="ECO:0000256" key="5">
    <source>
        <dbReference type="SAM" id="MobiDB-lite"/>
    </source>
</evidence>
<evidence type="ECO:0000313" key="8">
    <source>
        <dbReference type="Proteomes" id="UP000296049"/>
    </source>
</evidence>
<keyword evidence="3" id="KW-0862">Zinc</keyword>
<evidence type="ECO:0000259" key="6">
    <source>
        <dbReference type="PROSITE" id="PS51501"/>
    </source>
</evidence>
<dbReference type="PANTHER" id="PTHR20922">
    <property type="entry name" value="DNL-TYPE ZINC FINGER PROTEIN"/>
    <property type="match status" value="1"/>
</dbReference>
<dbReference type="GO" id="GO:0005739">
    <property type="term" value="C:mitochondrion"/>
    <property type="evidence" value="ECO:0007669"/>
    <property type="project" value="TreeGrafter"/>
</dbReference>
<keyword evidence="1" id="KW-0479">Metal-binding</keyword>
<sequence length="228" mass="24310">MPLELHGIVPWPSSLGVCQTRSAKTISKLAYHKGVVIVKCPGCKNHHVIADNLGWFSDLEGKRNIEEILAAKGEKVRRVVGEEALELLLEGTADTGSQSHPTEGEGGEGPPETGGKGQTKKLQQSLSLAVRGISVSLALRQGSRVVLEHHEQGLAVLLDVVLAGRGQGRQQQLAWGGQIFGVRVQGVRCRGRVGPEGSPQGMGTFCGKPFRGFQLEGRGLHFSEGLCV</sequence>
<dbReference type="GO" id="GO:0050821">
    <property type="term" value="P:protein stabilization"/>
    <property type="evidence" value="ECO:0007669"/>
    <property type="project" value="TreeGrafter"/>
</dbReference>
<keyword evidence="2 4" id="KW-0863">Zinc-finger</keyword>
<organism evidence="7 8">
    <name type="scientific">Anas platyrhynchos</name>
    <name type="common">Mallard</name>
    <name type="synonym">Anas boschas</name>
    <dbReference type="NCBI Taxonomy" id="8839"/>
    <lineage>
        <taxon>Eukaryota</taxon>
        <taxon>Metazoa</taxon>
        <taxon>Chordata</taxon>
        <taxon>Craniata</taxon>
        <taxon>Vertebrata</taxon>
        <taxon>Euteleostomi</taxon>
        <taxon>Archelosauria</taxon>
        <taxon>Archosauria</taxon>
        <taxon>Dinosauria</taxon>
        <taxon>Saurischia</taxon>
        <taxon>Theropoda</taxon>
        <taxon>Coelurosauria</taxon>
        <taxon>Aves</taxon>
        <taxon>Neognathae</taxon>
        <taxon>Galloanserae</taxon>
        <taxon>Anseriformes</taxon>
        <taxon>Anatidae</taxon>
        <taxon>Anatinae</taxon>
        <taxon>Anas</taxon>
    </lineage>
</organism>
<dbReference type="GO" id="GO:0008270">
    <property type="term" value="F:zinc ion binding"/>
    <property type="evidence" value="ECO:0007669"/>
    <property type="project" value="UniProtKB-KW"/>
</dbReference>
<dbReference type="InterPro" id="IPR024158">
    <property type="entry name" value="Mt_import_TIM15"/>
</dbReference>
<evidence type="ECO:0000256" key="3">
    <source>
        <dbReference type="ARBA" id="ARBA00022833"/>
    </source>
</evidence>
<evidence type="ECO:0000256" key="1">
    <source>
        <dbReference type="ARBA" id="ARBA00022723"/>
    </source>
</evidence>
<dbReference type="GO" id="GO:0051087">
    <property type="term" value="F:protein-folding chaperone binding"/>
    <property type="evidence" value="ECO:0007669"/>
    <property type="project" value="TreeGrafter"/>
</dbReference>
<dbReference type="InterPro" id="IPR007853">
    <property type="entry name" value="Znf_DNL-typ"/>
</dbReference>
<keyword evidence="8" id="KW-1185">Reference proteome</keyword>
<dbReference type="EMBL" id="KB743399">
    <property type="protein sequence ID" value="EOA98985.1"/>
    <property type="molecule type" value="Genomic_DNA"/>
</dbReference>